<name>Q24F26_TETTS</name>
<feature type="region of interest" description="Disordered" evidence="1">
    <location>
        <begin position="13"/>
        <end position="33"/>
    </location>
</feature>
<reference evidence="3" key="1">
    <citation type="journal article" date="2006" name="PLoS Biol.">
        <title>Macronuclear genome sequence of the ciliate Tetrahymena thermophila, a model eukaryote.</title>
        <authorList>
            <person name="Eisen J.A."/>
            <person name="Coyne R.S."/>
            <person name="Wu M."/>
            <person name="Wu D."/>
            <person name="Thiagarajan M."/>
            <person name="Wortman J.R."/>
            <person name="Badger J.H."/>
            <person name="Ren Q."/>
            <person name="Amedeo P."/>
            <person name="Jones K.M."/>
            <person name="Tallon L.J."/>
            <person name="Delcher A.L."/>
            <person name="Salzberg S.L."/>
            <person name="Silva J.C."/>
            <person name="Haas B.J."/>
            <person name="Majoros W.H."/>
            <person name="Farzad M."/>
            <person name="Carlton J.M."/>
            <person name="Smith R.K. Jr."/>
            <person name="Garg J."/>
            <person name="Pearlman R.E."/>
            <person name="Karrer K.M."/>
            <person name="Sun L."/>
            <person name="Manning G."/>
            <person name="Elde N.C."/>
            <person name="Turkewitz A.P."/>
            <person name="Asai D.J."/>
            <person name="Wilkes D.E."/>
            <person name="Wang Y."/>
            <person name="Cai H."/>
            <person name="Collins K."/>
            <person name="Stewart B.A."/>
            <person name="Lee S.R."/>
            <person name="Wilamowska K."/>
            <person name="Weinberg Z."/>
            <person name="Ruzzo W.L."/>
            <person name="Wloga D."/>
            <person name="Gaertig J."/>
            <person name="Frankel J."/>
            <person name="Tsao C.-C."/>
            <person name="Gorovsky M.A."/>
            <person name="Keeling P.J."/>
            <person name="Waller R.F."/>
            <person name="Patron N.J."/>
            <person name="Cherry J.M."/>
            <person name="Stover N.A."/>
            <person name="Krieger C.J."/>
            <person name="del Toro C."/>
            <person name="Ryder H.F."/>
            <person name="Williamson S.C."/>
            <person name="Barbeau R.A."/>
            <person name="Hamilton E.P."/>
            <person name="Orias E."/>
        </authorList>
    </citation>
    <scope>NUCLEOTIDE SEQUENCE [LARGE SCALE GENOMIC DNA]</scope>
    <source>
        <strain evidence="3">SB210</strain>
    </source>
</reference>
<dbReference type="HOGENOM" id="CLU_270176_0_0_1"/>
<sequence>MQENEKEECFYQITNQSKNQDKDESTLSEVSKNTKSFDSTMANLLENAIMMEDFQNNLQIQRQSQQNQNEENIIQGISIQPNQQKLIQAEEQLRQKKYMYVSYIQPDSSFRHQIKLINRNVKYSAKTKEMLNFQIKPPNHLQNFHSYYDQSLSVSTSKERNLSQNQDFRESKNKFHSKENVENSYVNPLREYNASVGVRSSLLDQNSKYQSNSVIDEQQEEEQVMTTSQFRDKKISKAKKFQSIHNQFSIDLDSLSPSAASNPINRYSFMPNSEVAKIFGIIPSTTTSKKTNNNQQSNLSQTDAFLTNTFNYTRKLYLIVVLIPTQFMIELKQLKMFYEPLELVSMNKKRQGGCNKTLTRKLDMNTLSERLIKQNDQFPSYKIKTIHIPVKGQVVDIKNDGAWAQIKRNMDNFFEDLDDISQFLNGSEKKPLKELNFDCNLFDSRENKGQRKKFHFPSFVQKNQTKNNSQKQDYCFYYDHLLQKIQDLNDLPYSDLDMNQNLMIASSSQLEYINLTDIMFDSSIEDQARKTNFEYLKQKILNQKPRQKSSYEPRKADIIQQQSSQASNHNKSFIINDNERKSATQLDQDKLISPQVATKNQTPLNYRDVLVNSPSQKRQKSPSDKREKSPFVPYQKRNQNEQLWSDSKKNYEDQIIKEETQNQNLKADNNNHFASLGLESIDDTLLHEKSKISSSLNYYKQTENKIFQFNPLEENMYSYSRNSSCRNSSAQKNKLSPLSRLNNQQLFDKFLIQKIQKQAKKIKQINVDSSLDSIAVFPKQFAVTTTAYKTNGQNENNFNEDKVIYPFKSKWIKVRKNINIPKPNSNLSPHLNNFSSVNASININAQEKLRLYSGQGQELQSNFTGEDKIPEYLRQNIISQTVNVSNQNYQPENQLHQSNSFQPNSQSFEINFQLEEEKTLLNQIKQTYDSNNMNLTFNNNKLRLSKKQEYKRTLVNQVHDAKFAEQFHKEFLKKFGFSSSRQISEILYKDAFFNYTKEELDIMFGQFLILANNCQRFMEKPLQEFLQEFEQKDQISTKQKTIYLFQKCLHTKLGILKETFTVFKRLKELQVLKPALKFILLNNDMVDQQFNSSKETDIQFYWKDFLRFKAFIVEQKWSRFDKISFLLSIINPNNEQYMSLKQINTIFPDNMKVTDPKQIKLMKEFLFNSQFLVEGNKVAFSRISDCLQKEFFLNINDFINHFLTKQQ</sequence>
<keyword evidence="3" id="KW-1185">Reference proteome</keyword>
<feature type="compositionally biased region" description="Polar residues" evidence="1">
    <location>
        <begin position="595"/>
        <end position="604"/>
    </location>
</feature>
<dbReference type="Proteomes" id="UP000009168">
    <property type="component" value="Unassembled WGS sequence"/>
</dbReference>
<evidence type="ECO:0000313" key="2">
    <source>
        <dbReference type="EMBL" id="EAS06381.1"/>
    </source>
</evidence>
<evidence type="ECO:0000256" key="1">
    <source>
        <dbReference type="SAM" id="MobiDB-lite"/>
    </source>
</evidence>
<feature type="region of interest" description="Disordered" evidence="1">
    <location>
        <begin position="585"/>
        <end position="639"/>
    </location>
</feature>
<dbReference type="KEGG" id="tet:TTHERM_00945190"/>
<organism evidence="2 3">
    <name type="scientific">Tetrahymena thermophila (strain SB210)</name>
    <dbReference type="NCBI Taxonomy" id="312017"/>
    <lineage>
        <taxon>Eukaryota</taxon>
        <taxon>Sar</taxon>
        <taxon>Alveolata</taxon>
        <taxon>Ciliophora</taxon>
        <taxon>Intramacronucleata</taxon>
        <taxon>Oligohymenophorea</taxon>
        <taxon>Hymenostomatida</taxon>
        <taxon>Tetrahymenina</taxon>
        <taxon>Tetrahymenidae</taxon>
        <taxon>Tetrahymena</taxon>
    </lineage>
</organism>
<dbReference type="AlphaFoldDB" id="Q24F26"/>
<dbReference type="GeneID" id="7837233"/>
<dbReference type="InParanoid" id="Q24F26"/>
<dbReference type="RefSeq" id="XP_001026626.1">
    <property type="nucleotide sequence ID" value="XM_001026626.1"/>
</dbReference>
<protein>
    <submittedName>
        <fullName evidence="2">Uncharacterized protein</fullName>
    </submittedName>
</protein>
<accession>Q24F26</accession>
<evidence type="ECO:0000313" key="3">
    <source>
        <dbReference type="Proteomes" id="UP000009168"/>
    </source>
</evidence>
<proteinExistence type="predicted"/>
<dbReference type="EMBL" id="GG662297">
    <property type="protein sequence ID" value="EAS06381.1"/>
    <property type="molecule type" value="Genomic_DNA"/>
</dbReference>
<gene>
    <name evidence="2" type="ORF">TTHERM_00945190</name>
</gene>